<feature type="transmembrane region" description="Helical" evidence="6">
    <location>
        <begin position="25"/>
        <end position="51"/>
    </location>
</feature>
<dbReference type="GO" id="GO:0005886">
    <property type="term" value="C:plasma membrane"/>
    <property type="evidence" value="ECO:0007669"/>
    <property type="project" value="TreeGrafter"/>
</dbReference>
<evidence type="ECO:0000256" key="2">
    <source>
        <dbReference type="ARBA" id="ARBA00022692"/>
    </source>
</evidence>
<keyword evidence="3 6" id="KW-1133">Transmembrane helix</keyword>
<feature type="transmembrane region" description="Helical" evidence="6">
    <location>
        <begin position="181"/>
        <end position="203"/>
    </location>
</feature>
<organism evidence="7 8">
    <name type="scientific">Alkalibaculum bacchi</name>
    <dbReference type="NCBI Taxonomy" id="645887"/>
    <lineage>
        <taxon>Bacteria</taxon>
        <taxon>Bacillati</taxon>
        <taxon>Bacillota</taxon>
        <taxon>Clostridia</taxon>
        <taxon>Eubacteriales</taxon>
        <taxon>Eubacteriaceae</taxon>
        <taxon>Alkalibaculum</taxon>
    </lineage>
</organism>
<keyword evidence="4 6" id="KW-0472">Membrane</keyword>
<dbReference type="InterPro" id="IPR024002">
    <property type="entry name" value="For/NO2_transpt_CS"/>
</dbReference>
<evidence type="ECO:0000256" key="1">
    <source>
        <dbReference type="ARBA" id="ARBA00004141"/>
    </source>
</evidence>
<evidence type="ECO:0000256" key="3">
    <source>
        <dbReference type="ARBA" id="ARBA00022989"/>
    </source>
</evidence>
<dbReference type="PROSITE" id="PS01006">
    <property type="entry name" value="FORMATE_NITRITE_TP_2"/>
    <property type="match status" value="1"/>
</dbReference>
<sequence>MFQEEILSVATAAKKKWTFLRDNPMGYLISAMMSGMFIGFGSILIGCVAGMMTGIPFVKLIQGFSFCVGLSLVIIAGAELFTGNNFVMAVGSIKGTVTWKETAKVWLMCYVGNWIGSILAAVAFYASGLNFEGMTEAVAATAYAKMTIPLGQLFIRAIFCNILVCLAVWSATRAKSESGKLIMVFWCIYPFVAMGFEHSVANMSTLTMGLLNPAGHAITLSGYFYNLFFVTIGNMIGGIVFVALPYLSIARDTKKSEAIESN</sequence>
<dbReference type="RefSeq" id="WP_113921475.1">
    <property type="nucleotide sequence ID" value="NZ_CALNCS010000086.1"/>
</dbReference>
<evidence type="ECO:0000313" key="8">
    <source>
        <dbReference type="Proteomes" id="UP000253490"/>
    </source>
</evidence>
<dbReference type="OrthoDB" id="9786493at2"/>
<name>A0A366I1F7_9FIRM</name>
<dbReference type="InterPro" id="IPR023271">
    <property type="entry name" value="Aquaporin-like"/>
</dbReference>
<evidence type="ECO:0000256" key="4">
    <source>
        <dbReference type="ARBA" id="ARBA00023136"/>
    </source>
</evidence>
<reference evidence="7 8" key="1">
    <citation type="submission" date="2018-06" db="EMBL/GenBank/DDBJ databases">
        <title>Genomic Encyclopedia of Type Strains, Phase IV (KMG-IV): sequencing the most valuable type-strain genomes for metagenomic binning, comparative biology and taxonomic classification.</title>
        <authorList>
            <person name="Goeker M."/>
        </authorList>
    </citation>
    <scope>NUCLEOTIDE SEQUENCE [LARGE SCALE GENOMIC DNA]</scope>
    <source>
        <strain evidence="7 8">DSM 22112</strain>
    </source>
</reference>
<keyword evidence="8" id="KW-1185">Reference proteome</keyword>
<keyword evidence="2 6" id="KW-0812">Transmembrane</keyword>
<accession>A0A366I1F7</accession>
<dbReference type="Gene3D" id="1.20.1080.10">
    <property type="entry name" value="Glycerol uptake facilitator protein"/>
    <property type="match status" value="1"/>
</dbReference>
<dbReference type="AlphaFoldDB" id="A0A366I1F7"/>
<feature type="transmembrane region" description="Helical" evidence="6">
    <location>
        <begin position="63"/>
        <end position="84"/>
    </location>
</feature>
<evidence type="ECO:0000313" key="7">
    <source>
        <dbReference type="EMBL" id="RBP59692.1"/>
    </source>
</evidence>
<evidence type="ECO:0000256" key="6">
    <source>
        <dbReference type="SAM" id="Phobius"/>
    </source>
</evidence>
<dbReference type="EMBL" id="QNRX01000018">
    <property type="protein sequence ID" value="RBP59692.1"/>
    <property type="molecule type" value="Genomic_DNA"/>
</dbReference>
<dbReference type="PROSITE" id="PS01005">
    <property type="entry name" value="FORMATE_NITRITE_TP_1"/>
    <property type="match status" value="1"/>
</dbReference>
<protein>
    <submittedName>
        <fullName evidence="7">Nitrite transporter NirC</fullName>
    </submittedName>
</protein>
<dbReference type="PANTHER" id="PTHR30520:SF8">
    <property type="entry name" value="NITRITE TRANSPORTER NIRC"/>
    <property type="match status" value="1"/>
</dbReference>
<dbReference type="PANTHER" id="PTHR30520">
    <property type="entry name" value="FORMATE TRANSPORTER-RELATED"/>
    <property type="match status" value="1"/>
</dbReference>
<dbReference type="InterPro" id="IPR000292">
    <property type="entry name" value="For/NO2_transpt"/>
</dbReference>
<comment type="caution">
    <text evidence="7">The sequence shown here is derived from an EMBL/GenBank/DDBJ whole genome shotgun (WGS) entry which is preliminary data.</text>
</comment>
<comment type="similarity">
    <text evidence="5">Belongs to the FNT transporter (TC 1.A.16) family.</text>
</comment>
<gene>
    <name evidence="7" type="ORF">DES36_11843</name>
</gene>
<dbReference type="Proteomes" id="UP000253490">
    <property type="component" value="Unassembled WGS sequence"/>
</dbReference>
<feature type="transmembrane region" description="Helical" evidence="6">
    <location>
        <begin position="146"/>
        <end position="169"/>
    </location>
</feature>
<feature type="transmembrane region" description="Helical" evidence="6">
    <location>
        <begin position="105"/>
        <end position="126"/>
    </location>
</feature>
<proteinExistence type="inferred from homology"/>
<comment type="subcellular location">
    <subcellularLocation>
        <location evidence="1">Membrane</location>
        <topology evidence="1">Multi-pass membrane protein</topology>
    </subcellularLocation>
</comment>
<dbReference type="GO" id="GO:0015499">
    <property type="term" value="F:formate transmembrane transporter activity"/>
    <property type="evidence" value="ECO:0007669"/>
    <property type="project" value="TreeGrafter"/>
</dbReference>
<dbReference type="Pfam" id="PF01226">
    <property type="entry name" value="Form_Nir_trans"/>
    <property type="match status" value="1"/>
</dbReference>
<evidence type="ECO:0000256" key="5">
    <source>
        <dbReference type="ARBA" id="ARBA00049660"/>
    </source>
</evidence>
<feature type="transmembrane region" description="Helical" evidence="6">
    <location>
        <begin position="223"/>
        <end position="247"/>
    </location>
</feature>